<feature type="transmembrane region" description="Helical" evidence="1">
    <location>
        <begin position="6"/>
        <end position="22"/>
    </location>
</feature>
<dbReference type="SUPFAM" id="SSF53448">
    <property type="entry name" value="Nucleotide-diphospho-sugar transferases"/>
    <property type="match status" value="1"/>
</dbReference>
<evidence type="ECO:0000256" key="1">
    <source>
        <dbReference type="SAM" id="Phobius"/>
    </source>
</evidence>
<dbReference type="eggNOG" id="COG0463">
    <property type="taxonomic scope" value="Bacteria"/>
</dbReference>
<evidence type="ECO:0000313" key="4">
    <source>
        <dbReference type="Proteomes" id="UP000000323"/>
    </source>
</evidence>
<feature type="transmembrane region" description="Helical" evidence="1">
    <location>
        <begin position="34"/>
        <end position="61"/>
    </location>
</feature>
<keyword evidence="4" id="KW-1185">Reference proteome</keyword>
<dbReference type="GO" id="GO:0016740">
    <property type="term" value="F:transferase activity"/>
    <property type="evidence" value="ECO:0007669"/>
    <property type="project" value="UniProtKB-KW"/>
</dbReference>
<dbReference type="OrthoDB" id="9811884at2"/>
<feature type="transmembrane region" description="Helical" evidence="1">
    <location>
        <begin position="67"/>
        <end position="86"/>
    </location>
</feature>
<dbReference type="InterPro" id="IPR019277">
    <property type="entry name" value="DUF2304"/>
</dbReference>
<keyword evidence="1" id="KW-1133">Transmembrane helix</keyword>
<sequence>MLYSVRIVGVLVAVLFAYYGISKYRNGQWTRFDLTLALLVSAGVATVSIFPPVGNILMSAFGLKNRLFAILVFTNLLLFGLFFYALNQIRSINMRNIDTIRALAKQKYMEEFGFANRETGNAASGNQGKILVTIPAYNEEVAIQTVLPRIPSELLGYRLDTLVIVDGATDRTEEVSRKAGVSVATHIINCGGGAAHKTGFDIAKMIGADIVVNMDADGQHRPEEIERLVTPIINNQADFVWGSRFYGYYEERGSIRHAGVVFFSRMISILIGFKVTDCTNGFRAIRVRDLEKLHLKEEQFHTTEMIIEAAKKGLRLMEVPISVLKRAEGESKKPKRLRYPLGVLRVIVQTWLR</sequence>
<dbReference type="Gene3D" id="3.90.550.10">
    <property type="entry name" value="Spore Coat Polysaccharide Biosynthesis Protein SpsA, Chain A"/>
    <property type="match status" value="1"/>
</dbReference>
<gene>
    <name evidence="3" type="ordered locus">Tter_0220</name>
</gene>
<dbReference type="STRING" id="525904.Tter_0220"/>
<reference evidence="4" key="1">
    <citation type="journal article" date="2010" name="Stand. Genomic Sci.">
        <title>Complete genome sequence of 'Thermobaculum terrenum' type strain (YNP1).</title>
        <authorList>
            <person name="Kiss H."/>
            <person name="Cleland D."/>
            <person name="Lapidus A."/>
            <person name="Lucas S."/>
            <person name="Glavina Del Rio T."/>
            <person name="Nolan M."/>
            <person name="Tice H."/>
            <person name="Han C."/>
            <person name="Goodwin L."/>
            <person name="Pitluck S."/>
            <person name="Liolios K."/>
            <person name="Ivanova N."/>
            <person name="Mavromatis K."/>
            <person name="Ovchinnikova G."/>
            <person name="Pati A."/>
            <person name="Chen A."/>
            <person name="Palaniappan K."/>
            <person name="Land M."/>
            <person name="Hauser L."/>
            <person name="Chang Y."/>
            <person name="Jeffries C."/>
            <person name="Lu M."/>
            <person name="Brettin T."/>
            <person name="Detter J."/>
            <person name="Goker M."/>
            <person name="Tindall B."/>
            <person name="Beck B."/>
            <person name="McDermott T."/>
            <person name="Woyke T."/>
            <person name="Bristow J."/>
            <person name="Eisen J."/>
            <person name="Markowitz V."/>
            <person name="Hugenholtz P."/>
            <person name="Kyrpides N."/>
            <person name="Klenk H."/>
            <person name="Cheng J."/>
        </authorList>
    </citation>
    <scope>NUCLEOTIDE SEQUENCE [LARGE SCALE GENOMIC DNA]</scope>
    <source>
        <strain evidence="4">ATCC BAA-798 / YNP1</strain>
    </source>
</reference>
<dbReference type="Pfam" id="PF00535">
    <property type="entry name" value="Glycos_transf_2"/>
    <property type="match status" value="1"/>
</dbReference>
<dbReference type="Pfam" id="PF10066">
    <property type="entry name" value="DUF2304"/>
    <property type="match status" value="1"/>
</dbReference>
<evidence type="ECO:0000313" key="3">
    <source>
        <dbReference type="EMBL" id="ACZ41142.1"/>
    </source>
</evidence>
<dbReference type="CAZy" id="GT2">
    <property type="family name" value="Glycosyltransferase Family 2"/>
</dbReference>
<feature type="domain" description="Glycosyltransferase 2-like" evidence="2">
    <location>
        <begin position="132"/>
        <end position="293"/>
    </location>
</feature>
<dbReference type="RefSeq" id="WP_012874177.1">
    <property type="nucleotide sequence ID" value="NC_013525.1"/>
</dbReference>
<dbReference type="KEGG" id="ttr:Tter_0220"/>
<dbReference type="EMBL" id="CP001825">
    <property type="protein sequence ID" value="ACZ41142.1"/>
    <property type="molecule type" value="Genomic_DNA"/>
</dbReference>
<dbReference type="PANTHER" id="PTHR48090">
    <property type="entry name" value="UNDECAPRENYL-PHOSPHATE 4-DEOXY-4-FORMAMIDO-L-ARABINOSE TRANSFERASE-RELATED"/>
    <property type="match status" value="1"/>
</dbReference>
<dbReference type="HOGENOM" id="CLU_033536_7_4_0"/>
<keyword evidence="1" id="KW-0472">Membrane</keyword>
<dbReference type="InterPro" id="IPR029044">
    <property type="entry name" value="Nucleotide-diphossugar_trans"/>
</dbReference>
<keyword evidence="1" id="KW-0812">Transmembrane</keyword>
<protein>
    <submittedName>
        <fullName evidence="3">Glycosyl transferase family 2</fullName>
    </submittedName>
</protein>
<organism evidence="3 4">
    <name type="scientific">Thermobaculum terrenum (strain ATCC BAA-798 / CCMEE 7001 / YNP1)</name>
    <dbReference type="NCBI Taxonomy" id="525904"/>
    <lineage>
        <taxon>Bacteria</taxon>
        <taxon>Bacillati</taxon>
        <taxon>Chloroflexota</taxon>
        <taxon>Chloroflexia</taxon>
        <taxon>Candidatus Thermobaculales</taxon>
        <taxon>Candidatus Thermobaculaceae</taxon>
        <taxon>Thermobaculum</taxon>
    </lineage>
</organism>
<name>D1CDY6_THET1</name>
<dbReference type="Proteomes" id="UP000000323">
    <property type="component" value="Chromosome 1"/>
</dbReference>
<accession>D1CDY6</accession>
<proteinExistence type="predicted"/>
<keyword evidence="3" id="KW-0808">Transferase</keyword>
<dbReference type="InterPro" id="IPR050256">
    <property type="entry name" value="Glycosyltransferase_2"/>
</dbReference>
<dbReference type="AlphaFoldDB" id="D1CDY6"/>
<evidence type="ECO:0000259" key="2">
    <source>
        <dbReference type="Pfam" id="PF00535"/>
    </source>
</evidence>
<dbReference type="CDD" id="cd04179">
    <property type="entry name" value="DPM_DPG-synthase_like"/>
    <property type="match status" value="1"/>
</dbReference>
<dbReference type="PANTHER" id="PTHR48090:SF7">
    <property type="entry name" value="RFBJ PROTEIN"/>
    <property type="match status" value="1"/>
</dbReference>
<dbReference type="InterPro" id="IPR001173">
    <property type="entry name" value="Glyco_trans_2-like"/>
</dbReference>